<sequence>MDEAEKLYRKIARVNGKELPEEALKIDTGNDAKTRLGDFRDLFKTKSLTRTTLISCFCWFVNSMVYYGVFLSAPSIGGNMYLNFFLASVVELPAIPGGVWIYNRFGRKRGVIVPMLLSAAGAAGAVLLTTDDKSNKGFLAGKIILSMIWAKFWIMISYDGVYIYSFELFPTVVRNVGMSTSLGCARIGSFSLLTSFFWDECILSFLMESWQPCP</sequence>
<evidence type="ECO:0000256" key="4">
    <source>
        <dbReference type="ARBA" id="ARBA00023136"/>
    </source>
</evidence>
<feature type="transmembrane region" description="Helical" evidence="5">
    <location>
        <begin position="110"/>
        <end position="128"/>
    </location>
</feature>
<dbReference type="EMBL" id="MU826834">
    <property type="protein sequence ID" value="KAJ7372894.1"/>
    <property type="molecule type" value="Genomic_DNA"/>
</dbReference>
<dbReference type="SUPFAM" id="SSF103473">
    <property type="entry name" value="MFS general substrate transporter"/>
    <property type="match status" value="1"/>
</dbReference>
<evidence type="ECO:0008006" key="8">
    <source>
        <dbReference type="Google" id="ProtNLM"/>
    </source>
</evidence>
<keyword evidence="2 5" id="KW-0812">Transmembrane</keyword>
<evidence type="ECO:0000256" key="5">
    <source>
        <dbReference type="SAM" id="Phobius"/>
    </source>
</evidence>
<keyword evidence="3 5" id="KW-1133">Transmembrane helix</keyword>
<organism evidence="6 7">
    <name type="scientific">Desmophyllum pertusum</name>
    <dbReference type="NCBI Taxonomy" id="174260"/>
    <lineage>
        <taxon>Eukaryota</taxon>
        <taxon>Metazoa</taxon>
        <taxon>Cnidaria</taxon>
        <taxon>Anthozoa</taxon>
        <taxon>Hexacorallia</taxon>
        <taxon>Scleractinia</taxon>
        <taxon>Caryophylliina</taxon>
        <taxon>Caryophylliidae</taxon>
        <taxon>Desmophyllum</taxon>
    </lineage>
</organism>
<feature type="transmembrane region" description="Helical" evidence="5">
    <location>
        <begin position="81"/>
        <end position="103"/>
    </location>
</feature>
<feature type="transmembrane region" description="Helical" evidence="5">
    <location>
        <begin position="48"/>
        <end position="69"/>
    </location>
</feature>
<dbReference type="AlphaFoldDB" id="A0A9W9Z426"/>
<dbReference type="InterPro" id="IPR036259">
    <property type="entry name" value="MFS_trans_sf"/>
</dbReference>
<evidence type="ECO:0000256" key="2">
    <source>
        <dbReference type="ARBA" id="ARBA00022692"/>
    </source>
</evidence>
<dbReference type="PANTHER" id="PTHR24064">
    <property type="entry name" value="SOLUTE CARRIER FAMILY 22 MEMBER"/>
    <property type="match status" value="1"/>
</dbReference>
<evidence type="ECO:0000256" key="3">
    <source>
        <dbReference type="ARBA" id="ARBA00022989"/>
    </source>
</evidence>
<evidence type="ECO:0000313" key="6">
    <source>
        <dbReference type="EMBL" id="KAJ7372894.1"/>
    </source>
</evidence>
<dbReference type="GO" id="GO:0016020">
    <property type="term" value="C:membrane"/>
    <property type="evidence" value="ECO:0007669"/>
    <property type="project" value="UniProtKB-SubCell"/>
</dbReference>
<keyword evidence="4 5" id="KW-0472">Membrane</keyword>
<name>A0A9W9Z426_9CNID</name>
<evidence type="ECO:0000256" key="1">
    <source>
        <dbReference type="ARBA" id="ARBA00004141"/>
    </source>
</evidence>
<evidence type="ECO:0000313" key="7">
    <source>
        <dbReference type="Proteomes" id="UP001163046"/>
    </source>
</evidence>
<accession>A0A9W9Z426</accession>
<feature type="transmembrane region" description="Helical" evidence="5">
    <location>
        <begin position="143"/>
        <end position="164"/>
    </location>
</feature>
<keyword evidence="7" id="KW-1185">Reference proteome</keyword>
<proteinExistence type="predicted"/>
<comment type="subcellular location">
    <subcellularLocation>
        <location evidence="1">Membrane</location>
        <topology evidence="1">Multi-pass membrane protein</topology>
    </subcellularLocation>
</comment>
<comment type="caution">
    <text evidence="6">The sequence shown here is derived from an EMBL/GenBank/DDBJ whole genome shotgun (WGS) entry which is preliminary data.</text>
</comment>
<dbReference type="OrthoDB" id="5959346at2759"/>
<reference evidence="6" key="1">
    <citation type="submission" date="2023-01" db="EMBL/GenBank/DDBJ databases">
        <title>Genome assembly of the deep-sea coral Lophelia pertusa.</title>
        <authorList>
            <person name="Herrera S."/>
            <person name="Cordes E."/>
        </authorList>
    </citation>
    <scope>NUCLEOTIDE SEQUENCE</scope>
    <source>
        <strain evidence="6">USNM1676648</strain>
        <tissue evidence="6">Polyp</tissue>
    </source>
</reference>
<gene>
    <name evidence="6" type="ORF">OS493_016823</name>
</gene>
<dbReference type="Proteomes" id="UP001163046">
    <property type="component" value="Unassembled WGS sequence"/>
</dbReference>
<dbReference type="Gene3D" id="1.20.1250.20">
    <property type="entry name" value="MFS general substrate transporter like domains"/>
    <property type="match status" value="1"/>
</dbReference>
<protein>
    <recommendedName>
        <fullName evidence="8">Organic cation transporter</fullName>
    </recommendedName>
</protein>